<dbReference type="Proteomes" id="UP000267821">
    <property type="component" value="Unassembled WGS sequence"/>
</dbReference>
<keyword evidence="2" id="KW-1185">Reference proteome</keyword>
<reference evidence="1 2" key="1">
    <citation type="journal article" date="2018" name="Nat. Ecol. Evol.">
        <title>Pezizomycetes genomes reveal the molecular basis of ectomycorrhizal truffle lifestyle.</title>
        <authorList>
            <person name="Murat C."/>
            <person name="Payen T."/>
            <person name="Noel B."/>
            <person name="Kuo A."/>
            <person name="Morin E."/>
            <person name="Chen J."/>
            <person name="Kohler A."/>
            <person name="Krizsan K."/>
            <person name="Balestrini R."/>
            <person name="Da Silva C."/>
            <person name="Montanini B."/>
            <person name="Hainaut M."/>
            <person name="Levati E."/>
            <person name="Barry K.W."/>
            <person name="Belfiori B."/>
            <person name="Cichocki N."/>
            <person name="Clum A."/>
            <person name="Dockter R.B."/>
            <person name="Fauchery L."/>
            <person name="Guy J."/>
            <person name="Iotti M."/>
            <person name="Le Tacon F."/>
            <person name="Lindquist E.A."/>
            <person name="Lipzen A."/>
            <person name="Malagnac F."/>
            <person name="Mello A."/>
            <person name="Molinier V."/>
            <person name="Miyauchi S."/>
            <person name="Poulain J."/>
            <person name="Riccioni C."/>
            <person name="Rubini A."/>
            <person name="Sitrit Y."/>
            <person name="Splivallo R."/>
            <person name="Traeger S."/>
            <person name="Wang M."/>
            <person name="Zifcakova L."/>
            <person name="Wipf D."/>
            <person name="Zambonelli A."/>
            <person name="Paolocci F."/>
            <person name="Nowrousian M."/>
            <person name="Ottonello S."/>
            <person name="Baldrian P."/>
            <person name="Spatafora J.W."/>
            <person name="Henrissat B."/>
            <person name="Nagy L.G."/>
            <person name="Aury J.M."/>
            <person name="Wincker P."/>
            <person name="Grigoriev I.V."/>
            <person name="Bonfante P."/>
            <person name="Martin F.M."/>
        </authorList>
    </citation>
    <scope>NUCLEOTIDE SEQUENCE [LARGE SCALE GENOMIC DNA]</scope>
    <source>
        <strain evidence="1 2">ATCC MYA-4762</strain>
    </source>
</reference>
<dbReference type="AlphaFoldDB" id="A0A3N4LND2"/>
<evidence type="ECO:0000313" key="2">
    <source>
        <dbReference type="Proteomes" id="UP000267821"/>
    </source>
</evidence>
<name>A0A3N4LND2_9PEZI</name>
<sequence length="115" mass="12786">MMSFFLVEGTLDILVFWITYNLLLPRLCPTIVRGGMYIRSFQLPDGAHLLADLYLSGAGVGAVGWVWNVEYLTSYTSSVALPRQILLGGMRSALPGVQRLKLISCQTLFDRSWAS</sequence>
<dbReference type="InParanoid" id="A0A3N4LND2"/>
<dbReference type="EMBL" id="ML121542">
    <property type="protein sequence ID" value="RPB24350.1"/>
    <property type="molecule type" value="Genomic_DNA"/>
</dbReference>
<organism evidence="1 2">
    <name type="scientific">Terfezia boudieri ATCC MYA-4762</name>
    <dbReference type="NCBI Taxonomy" id="1051890"/>
    <lineage>
        <taxon>Eukaryota</taxon>
        <taxon>Fungi</taxon>
        <taxon>Dikarya</taxon>
        <taxon>Ascomycota</taxon>
        <taxon>Pezizomycotina</taxon>
        <taxon>Pezizomycetes</taxon>
        <taxon>Pezizales</taxon>
        <taxon>Pezizaceae</taxon>
        <taxon>Terfezia</taxon>
    </lineage>
</organism>
<proteinExistence type="predicted"/>
<gene>
    <name evidence="1" type="ORF">L211DRAFT_194425</name>
</gene>
<evidence type="ECO:0000313" key="1">
    <source>
        <dbReference type="EMBL" id="RPB24350.1"/>
    </source>
</evidence>
<accession>A0A3N4LND2</accession>
<protein>
    <submittedName>
        <fullName evidence="1">Uncharacterized protein</fullName>
    </submittedName>
</protein>